<dbReference type="InterPro" id="IPR015815">
    <property type="entry name" value="HIBADH-related"/>
</dbReference>
<reference evidence="6" key="1">
    <citation type="submission" date="2021-03" db="EMBL/GenBank/DDBJ databases">
        <authorList>
            <person name="So Y."/>
        </authorList>
    </citation>
    <scope>NUCLEOTIDE SEQUENCE</scope>
    <source>
        <strain evidence="6">SG15</strain>
    </source>
</reference>
<dbReference type="GO" id="GO:0016491">
    <property type="term" value="F:oxidoreductase activity"/>
    <property type="evidence" value="ECO:0007669"/>
    <property type="project" value="UniProtKB-KW"/>
</dbReference>
<comment type="caution">
    <text evidence="6">The sequence shown here is derived from an EMBL/GenBank/DDBJ whole genome shotgun (WGS) entry which is preliminary data.</text>
</comment>
<evidence type="ECO:0000256" key="3">
    <source>
        <dbReference type="PIRSR" id="PIRSR000103-1"/>
    </source>
</evidence>
<dbReference type="InterPro" id="IPR036291">
    <property type="entry name" value="NAD(P)-bd_dom_sf"/>
</dbReference>
<dbReference type="Gene3D" id="3.40.50.720">
    <property type="entry name" value="NAD(P)-binding Rossmann-like Domain"/>
    <property type="match status" value="1"/>
</dbReference>
<evidence type="ECO:0000256" key="2">
    <source>
        <dbReference type="ARBA" id="ARBA00023027"/>
    </source>
</evidence>
<dbReference type="SUPFAM" id="SSF51735">
    <property type="entry name" value="NAD(P)-binding Rossmann-fold domains"/>
    <property type="match status" value="1"/>
</dbReference>
<dbReference type="Gene3D" id="1.10.1040.10">
    <property type="entry name" value="N-(1-d-carboxylethyl)-l-norvaline Dehydrogenase, domain 2"/>
    <property type="match status" value="1"/>
</dbReference>
<name>A0A940N5S5_9PROT</name>
<dbReference type="PIRSF" id="PIRSF000103">
    <property type="entry name" value="HIBADH"/>
    <property type="match status" value="1"/>
</dbReference>
<dbReference type="Pfam" id="PF14833">
    <property type="entry name" value="NAD_binding_11"/>
    <property type="match status" value="1"/>
</dbReference>
<evidence type="ECO:0000259" key="4">
    <source>
        <dbReference type="Pfam" id="PF03446"/>
    </source>
</evidence>
<accession>A0A940N5S5</accession>
<feature type="active site" evidence="3">
    <location>
        <position position="170"/>
    </location>
</feature>
<dbReference type="PANTHER" id="PTHR43060">
    <property type="entry name" value="3-HYDROXYISOBUTYRATE DEHYDROGENASE-LIKE 1, MITOCHONDRIAL-RELATED"/>
    <property type="match status" value="1"/>
</dbReference>
<gene>
    <name evidence="6" type="ORF">J5Y10_27145</name>
</gene>
<dbReference type="InterPro" id="IPR006115">
    <property type="entry name" value="6PGDH_NADP-bd"/>
</dbReference>
<dbReference type="PANTHER" id="PTHR43060:SF15">
    <property type="entry name" value="3-HYDROXYISOBUTYRATE DEHYDROGENASE-LIKE 1, MITOCHONDRIAL-RELATED"/>
    <property type="match status" value="1"/>
</dbReference>
<sequence>MILYSGLGRMGLPMACHARDAGHAVVGFDPSAERRSLFVAKGGQVVTDPSGVYPQAEAVVIMVGSERQVEEIMTGEGGIVAHCRPGTLVLVISTVAPEFIARMGTVALASGIRVVDAPVCRAEMGAIAGTLLAFLSGPDADCRDAVALMKPYVADVEIVGTRLGAAQIAKTVNNMILWACAMANEEGLRLAAAWDLDPASLRRALVTSSANNWALQHWDRAGEMPWSIKDMEIALRSALDAGVSVPLSEAVNVLVRRSQVLRHA</sequence>
<evidence type="ECO:0000256" key="1">
    <source>
        <dbReference type="ARBA" id="ARBA00023002"/>
    </source>
</evidence>
<dbReference type="AlphaFoldDB" id="A0A940N5S5"/>
<protein>
    <submittedName>
        <fullName evidence="6">NAD(P)-dependent oxidoreductase</fullName>
    </submittedName>
</protein>
<evidence type="ECO:0000259" key="5">
    <source>
        <dbReference type="Pfam" id="PF14833"/>
    </source>
</evidence>
<dbReference type="RefSeq" id="WP_209377274.1">
    <property type="nucleotide sequence ID" value="NZ_JAGIZA010000042.1"/>
</dbReference>
<organism evidence="6 7">
    <name type="scientific">Roseomonas indoligenes</name>
    <dbReference type="NCBI Taxonomy" id="2820811"/>
    <lineage>
        <taxon>Bacteria</taxon>
        <taxon>Pseudomonadati</taxon>
        <taxon>Pseudomonadota</taxon>
        <taxon>Alphaproteobacteria</taxon>
        <taxon>Acetobacterales</taxon>
        <taxon>Roseomonadaceae</taxon>
        <taxon>Roseomonas</taxon>
    </lineage>
</organism>
<keyword evidence="2" id="KW-0520">NAD</keyword>
<keyword evidence="1" id="KW-0560">Oxidoreductase</keyword>
<evidence type="ECO:0000313" key="6">
    <source>
        <dbReference type="EMBL" id="MBP0496486.1"/>
    </source>
</evidence>
<dbReference type="Pfam" id="PF03446">
    <property type="entry name" value="NAD_binding_2"/>
    <property type="match status" value="1"/>
</dbReference>
<evidence type="ECO:0000313" key="7">
    <source>
        <dbReference type="Proteomes" id="UP000677537"/>
    </source>
</evidence>
<dbReference type="SUPFAM" id="SSF48179">
    <property type="entry name" value="6-phosphogluconate dehydrogenase C-terminal domain-like"/>
    <property type="match status" value="1"/>
</dbReference>
<feature type="domain" description="3-hydroxyisobutyrate dehydrogenase-like NAD-binding" evidence="5">
    <location>
        <begin position="164"/>
        <end position="257"/>
    </location>
</feature>
<dbReference type="InterPro" id="IPR029154">
    <property type="entry name" value="HIBADH-like_NADP-bd"/>
</dbReference>
<proteinExistence type="predicted"/>
<dbReference type="InterPro" id="IPR008927">
    <property type="entry name" value="6-PGluconate_DH-like_C_sf"/>
</dbReference>
<keyword evidence="7" id="KW-1185">Reference proteome</keyword>
<dbReference type="EMBL" id="JAGIZA010000042">
    <property type="protein sequence ID" value="MBP0496486.1"/>
    <property type="molecule type" value="Genomic_DNA"/>
</dbReference>
<dbReference type="GO" id="GO:0050661">
    <property type="term" value="F:NADP binding"/>
    <property type="evidence" value="ECO:0007669"/>
    <property type="project" value="InterPro"/>
</dbReference>
<dbReference type="InterPro" id="IPR013328">
    <property type="entry name" value="6PGD_dom2"/>
</dbReference>
<dbReference type="Proteomes" id="UP000677537">
    <property type="component" value="Unassembled WGS sequence"/>
</dbReference>
<dbReference type="GO" id="GO:0051287">
    <property type="term" value="F:NAD binding"/>
    <property type="evidence" value="ECO:0007669"/>
    <property type="project" value="InterPro"/>
</dbReference>
<feature type="domain" description="6-phosphogluconate dehydrogenase NADP-binding" evidence="4">
    <location>
        <begin position="5"/>
        <end position="157"/>
    </location>
</feature>